<evidence type="ECO:0000313" key="2">
    <source>
        <dbReference type="Proteomes" id="UP000663452"/>
    </source>
</evidence>
<dbReference type="RefSeq" id="WP_206103689.1">
    <property type="nucleotide sequence ID" value="NZ_CP070969.1"/>
</dbReference>
<protein>
    <recommendedName>
        <fullName evidence="3">Restriction endonuclease</fullName>
    </recommendedName>
</protein>
<dbReference type="Proteomes" id="UP000663452">
    <property type="component" value="Chromosome"/>
</dbReference>
<organism evidence="1 2">
    <name type="scientific">Paenibacillus tianjinensis</name>
    <dbReference type="NCBI Taxonomy" id="2810347"/>
    <lineage>
        <taxon>Bacteria</taxon>
        <taxon>Bacillati</taxon>
        <taxon>Bacillota</taxon>
        <taxon>Bacilli</taxon>
        <taxon>Bacillales</taxon>
        <taxon>Paenibacillaceae</taxon>
        <taxon>Paenibacillus</taxon>
    </lineage>
</organism>
<evidence type="ECO:0000313" key="1">
    <source>
        <dbReference type="EMBL" id="QSF46195.1"/>
    </source>
</evidence>
<reference evidence="1 2" key="1">
    <citation type="submission" date="2021-02" db="EMBL/GenBank/DDBJ databases">
        <title>Paenibacillus tianjinensis sp. nov.</title>
        <authorList>
            <person name="Liu H."/>
        </authorList>
    </citation>
    <scope>NUCLEOTIDE SEQUENCE [LARGE SCALE GENOMIC DNA]</scope>
    <source>
        <strain evidence="1 2">TB2019</strain>
    </source>
</reference>
<dbReference type="EMBL" id="CP070969">
    <property type="protein sequence ID" value="QSF46195.1"/>
    <property type="molecule type" value="Genomic_DNA"/>
</dbReference>
<accession>A0ABX7LI71</accession>
<keyword evidence="2" id="KW-1185">Reference proteome</keyword>
<dbReference type="InterPro" id="IPR027417">
    <property type="entry name" value="P-loop_NTPase"/>
</dbReference>
<sequence length="1268" mass="143016">MLDITGNDIAELNDSDLRSLIGLLCEAEIRNMGLPVAGVTWGGHQNASDGGIDVRVELTSAFQNDGFIPRSNTGFQVKKPDMPRSAIIEEMRPNNKLRQVIRDLADNNGAYIIVSSQGSTADSTLRNRKVAMQSAVADYPKAARLKVDFYDRGRIASWVRVHPALILWVRNKIGRPIQGWKSYGNWANCPGGMEEAYFTDSHVRLYNSTRLQSDALSVSEGIDELRGVLSRPGASVRLVGLSGVGKTRLVQSLFDGRIGEKPLNSSQVFYTDISDSPHPDPRNFAEMLIAFQKPLILVIDNCPPELHRKLTIICSSAGSQLSLLTVEYDVRDDQPEETEVYRLEPASSDLIEKVILSRFAHITETGARTIAEFAGGNARIAITLAKTIERGEDITQLRDHDLFERLFQQRNLPDSKLLKVAEVCSLVYSFDIRISEVDESELKLLGSLRDLSDRELYENVVDLKRRELVQQRGHWRAVLPHAVANRLAERALQSIPAYIITDTFLRDGSKRLLKSFSRRLGFLHNSQAAIEISREWLSETGLLGNIMNLNEPGITLLRNIAPVNPNLVLSLLEGVVNQENPHIFFSRENNHFCDFTRLLRSIAYDPLLFERATHLLCRFALAEQSDENFNSIRKLLKSLFYIYLSGTHATPEQRLSVISTLLESAAEDRVDLGVSLLSAALEAWNFSSSNSFEFGARARDYGWSPKTKADINHWYKTFLDYISPLVASENSLAAKLREVLSMKFRGLWTRAAMYDELEAVTNLIAEKHVWNEGWTAVKSTIRFDAKVMTPSIVDRLNNLAKILAPTTLIGKARLYTLSGYKNALDLIDTIEEESDSTESYTKIQNTARSLGKEVGSSMELVDELLPELLSHEGIRIFDFGQGLSESICNPRSIWENMLHHLHSIPVSKRNFQLLRGFLSGLSNTNNDLCENLLNEAVTCQLLSASFPIIQTSVSINKEGIERLKKALQLESAPIWMYRNLSYGRAFDSINDSDFCELIKLIASKSDGSNVAIEILHMRIHGEKKENIGDEIIALGQELLVKYSFNHVNAAHKDYELAKLVEYFFSNEEAAGNIRLVANKIAAGLENYEIHLTDFDDVLVAIASTHPLIFLDAFLVEYEEVIYGISRLVSDDLHSSINPLTVINDDIILSWCGINPEVRYPRIASVILPYKNIGDGIDWSPLAITLIRNSSDPVTILKEFKHAFRPTSWSSSRAEIMQKFIPLISHLKQHEDPNVSQWAIQEEKIFREEVRSEREWELARNRERNERFE</sequence>
<name>A0ABX7LI71_9BACL</name>
<dbReference type="SUPFAM" id="SSF52540">
    <property type="entry name" value="P-loop containing nucleoside triphosphate hydrolases"/>
    <property type="match status" value="1"/>
</dbReference>
<proteinExistence type="predicted"/>
<gene>
    <name evidence="1" type="ORF">JRJ22_06180</name>
</gene>
<evidence type="ECO:0008006" key="3">
    <source>
        <dbReference type="Google" id="ProtNLM"/>
    </source>
</evidence>